<dbReference type="SMART" id="SM00720">
    <property type="entry name" value="calpain_III"/>
    <property type="match status" value="1"/>
</dbReference>
<dbReference type="GO" id="GO:0005737">
    <property type="term" value="C:cytoplasm"/>
    <property type="evidence" value="ECO:0007669"/>
    <property type="project" value="TreeGrafter"/>
</dbReference>
<gene>
    <name evidence="3" type="ORF">KC01_LOCUS6525</name>
</gene>
<protein>
    <recommendedName>
        <fullName evidence="2">Peptidase C2 calpain domain-containing protein</fullName>
    </recommendedName>
</protein>
<dbReference type="AlphaFoldDB" id="A0AAV2JI49"/>
<dbReference type="Pfam" id="PF01067">
    <property type="entry name" value="Calpain_III"/>
    <property type="match status" value="1"/>
</dbReference>
<evidence type="ECO:0000313" key="3">
    <source>
        <dbReference type="EMBL" id="CAL1574849.1"/>
    </source>
</evidence>
<dbReference type="InterPro" id="IPR036213">
    <property type="entry name" value="Calpain_III_sf"/>
</dbReference>
<dbReference type="PANTHER" id="PTHR10183">
    <property type="entry name" value="CALPAIN"/>
    <property type="match status" value="1"/>
</dbReference>
<dbReference type="GO" id="GO:0006508">
    <property type="term" value="P:proteolysis"/>
    <property type="evidence" value="ECO:0007669"/>
    <property type="project" value="InterPro"/>
</dbReference>
<reference evidence="3 4" key="1">
    <citation type="submission" date="2024-04" db="EMBL/GenBank/DDBJ databases">
        <authorList>
            <person name="Waldvogel A.-M."/>
            <person name="Schoenle A."/>
        </authorList>
    </citation>
    <scope>NUCLEOTIDE SEQUENCE [LARGE SCALE GENOMIC DNA]</scope>
</reference>
<accession>A0AAV2JI49</accession>
<sequence length="204" mass="22923">MKIESGALPYVKMESFGKQMTFDDFCKFYSALDICCLFPDFLDGSSTCHWKKSFYEGRWVAGITAGGCMNNTAVQGKFPAEFFRTNKAVAHTKAYMDAREVMEFVALMPGEYLIVPATFNPNETASFLITIISKSETHVHESSSRNNYHHVEVEKYEEVDAEQLKMLLNENILKGDLKSGGFSVDACRSMVALMDVSFPKISLN</sequence>
<dbReference type="GO" id="GO:0004198">
    <property type="term" value="F:calcium-dependent cysteine-type endopeptidase activity"/>
    <property type="evidence" value="ECO:0007669"/>
    <property type="project" value="InterPro"/>
</dbReference>
<dbReference type="EMBL" id="OZ035834">
    <property type="protein sequence ID" value="CAL1574849.1"/>
    <property type="molecule type" value="Genomic_DNA"/>
</dbReference>
<evidence type="ECO:0000259" key="2">
    <source>
        <dbReference type="SMART" id="SM00720"/>
    </source>
</evidence>
<dbReference type="InterPro" id="IPR022683">
    <property type="entry name" value="Calpain_III"/>
</dbReference>
<dbReference type="InterPro" id="IPR022682">
    <property type="entry name" value="Calpain_domain_III"/>
</dbReference>
<dbReference type="Gene3D" id="2.60.120.380">
    <property type="match status" value="1"/>
</dbReference>
<name>A0AAV2JI49_KNICA</name>
<comment type="similarity">
    <text evidence="1">Belongs to the peptidase C2 family.</text>
</comment>
<dbReference type="Gene3D" id="1.10.238.10">
    <property type="entry name" value="EF-hand"/>
    <property type="match status" value="1"/>
</dbReference>
<dbReference type="SUPFAM" id="SSF49758">
    <property type="entry name" value="Calpain large subunit, middle domain (domain III)"/>
    <property type="match status" value="1"/>
</dbReference>
<feature type="domain" description="Peptidase C2 calpain" evidence="2">
    <location>
        <begin position="49"/>
        <end position="140"/>
    </location>
</feature>
<evidence type="ECO:0000256" key="1">
    <source>
        <dbReference type="ARBA" id="ARBA00007623"/>
    </source>
</evidence>
<keyword evidence="4" id="KW-1185">Reference proteome</keyword>
<dbReference type="InterPro" id="IPR022684">
    <property type="entry name" value="Calpain_cysteine_protease"/>
</dbReference>
<organism evidence="3 4">
    <name type="scientific">Knipowitschia caucasica</name>
    <name type="common">Caucasian dwarf goby</name>
    <name type="synonym">Pomatoschistus caucasicus</name>
    <dbReference type="NCBI Taxonomy" id="637954"/>
    <lineage>
        <taxon>Eukaryota</taxon>
        <taxon>Metazoa</taxon>
        <taxon>Chordata</taxon>
        <taxon>Craniata</taxon>
        <taxon>Vertebrata</taxon>
        <taxon>Euteleostomi</taxon>
        <taxon>Actinopterygii</taxon>
        <taxon>Neopterygii</taxon>
        <taxon>Teleostei</taxon>
        <taxon>Neoteleostei</taxon>
        <taxon>Acanthomorphata</taxon>
        <taxon>Gobiaria</taxon>
        <taxon>Gobiiformes</taxon>
        <taxon>Gobioidei</taxon>
        <taxon>Gobiidae</taxon>
        <taxon>Gobiinae</taxon>
        <taxon>Knipowitschia</taxon>
    </lineage>
</organism>
<dbReference type="Proteomes" id="UP001497482">
    <property type="component" value="Chromosome 12"/>
</dbReference>
<dbReference type="PANTHER" id="PTHR10183:SF302">
    <property type="entry name" value="CALPAIN-14"/>
    <property type="match status" value="1"/>
</dbReference>
<evidence type="ECO:0000313" key="4">
    <source>
        <dbReference type="Proteomes" id="UP001497482"/>
    </source>
</evidence>
<proteinExistence type="inferred from homology"/>